<feature type="region of interest" description="Disordered" evidence="1">
    <location>
        <begin position="1"/>
        <end position="24"/>
    </location>
</feature>
<evidence type="ECO:0000313" key="2">
    <source>
        <dbReference type="EMBL" id="KAK3742678.1"/>
    </source>
</evidence>
<gene>
    <name evidence="2" type="ORF">RRG08_025624</name>
</gene>
<name>A0AAE0YEE5_9GAST</name>
<sequence length="139" mass="15590">MLTRSGVRLPEDLAGERPGATGRRPAHLQITERTFLVPHSGTVDCAKHEGLDSSAIREKSLSIWRVRENPLHYLSSWLAVCSGYLRNSLIFAAVYQQVSLHCDPSLASLLEQEIAGKTRRAHPWKPWHLGALNFVGIRR</sequence>
<comment type="caution">
    <text evidence="2">The sequence shown here is derived from an EMBL/GenBank/DDBJ whole genome shotgun (WGS) entry which is preliminary data.</text>
</comment>
<keyword evidence="3" id="KW-1185">Reference proteome</keyword>
<dbReference type="AlphaFoldDB" id="A0AAE0YEE5"/>
<reference evidence="2" key="1">
    <citation type="journal article" date="2023" name="G3 (Bethesda)">
        <title>A reference genome for the long-term kleptoplast-retaining sea slug Elysia crispata morphotype clarki.</title>
        <authorList>
            <person name="Eastman K.E."/>
            <person name="Pendleton A.L."/>
            <person name="Shaikh M.A."/>
            <person name="Suttiyut T."/>
            <person name="Ogas R."/>
            <person name="Tomko P."/>
            <person name="Gavelis G."/>
            <person name="Widhalm J.R."/>
            <person name="Wisecaver J.H."/>
        </authorList>
    </citation>
    <scope>NUCLEOTIDE SEQUENCE</scope>
    <source>
        <strain evidence="2">ECLA1</strain>
    </source>
</reference>
<dbReference type="Proteomes" id="UP001283361">
    <property type="component" value="Unassembled WGS sequence"/>
</dbReference>
<dbReference type="EMBL" id="JAWDGP010006345">
    <property type="protein sequence ID" value="KAK3742678.1"/>
    <property type="molecule type" value="Genomic_DNA"/>
</dbReference>
<accession>A0AAE0YEE5</accession>
<organism evidence="2 3">
    <name type="scientific">Elysia crispata</name>
    <name type="common">lettuce slug</name>
    <dbReference type="NCBI Taxonomy" id="231223"/>
    <lineage>
        <taxon>Eukaryota</taxon>
        <taxon>Metazoa</taxon>
        <taxon>Spiralia</taxon>
        <taxon>Lophotrochozoa</taxon>
        <taxon>Mollusca</taxon>
        <taxon>Gastropoda</taxon>
        <taxon>Heterobranchia</taxon>
        <taxon>Euthyneura</taxon>
        <taxon>Panpulmonata</taxon>
        <taxon>Sacoglossa</taxon>
        <taxon>Placobranchoidea</taxon>
        <taxon>Plakobranchidae</taxon>
        <taxon>Elysia</taxon>
    </lineage>
</organism>
<evidence type="ECO:0000313" key="3">
    <source>
        <dbReference type="Proteomes" id="UP001283361"/>
    </source>
</evidence>
<evidence type="ECO:0000256" key="1">
    <source>
        <dbReference type="SAM" id="MobiDB-lite"/>
    </source>
</evidence>
<proteinExistence type="predicted"/>
<protein>
    <submittedName>
        <fullName evidence="2">Uncharacterized protein</fullName>
    </submittedName>
</protein>